<feature type="compositionally biased region" description="Low complexity" evidence="1">
    <location>
        <begin position="21"/>
        <end position="32"/>
    </location>
</feature>
<dbReference type="Proteomes" id="UP000265520">
    <property type="component" value="Unassembled WGS sequence"/>
</dbReference>
<proteinExistence type="predicted"/>
<keyword evidence="3" id="KW-1185">Reference proteome</keyword>
<comment type="caution">
    <text evidence="2">The sequence shown here is derived from an EMBL/GenBank/DDBJ whole genome shotgun (WGS) entry which is preliminary data.</text>
</comment>
<organism evidence="2 3">
    <name type="scientific">Trifolium medium</name>
    <dbReference type="NCBI Taxonomy" id="97028"/>
    <lineage>
        <taxon>Eukaryota</taxon>
        <taxon>Viridiplantae</taxon>
        <taxon>Streptophyta</taxon>
        <taxon>Embryophyta</taxon>
        <taxon>Tracheophyta</taxon>
        <taxon>Spermatophyta</taxon>
        <taxon>Magnoliopsida</taxon>
        <taxon>eudicotyledons</taxon>
        <taxon>Gunneridae</taxon>
        <taxon>Pentapetalae</taxon>
        <taxon>rosids</taxon>
        <taxon>fabids</taxon>
        <taxon>Fabales</taxon>
        <taxon>Fabaceae</taxon>
        <taxon>Papilionoideae</taxon>
        <taxon>50 kb inversion clade</taxon>
        <taxon>NPAAA clade</taxon>
        <taxon>Hologalegina</taxon>
        <taxon>IRL clade</taxon>
        <taxon>Trifolieae</taxon>
        <taxon>Trifolium</taxon>
    </lineage>
</organism>
<sequence length="47" mass="5024">MRAAQEPENQPAQNHSSARGAATPAHDATQAARGADARTCRKMQFLC</sequence>
<feature type="compositionally biased region" description="Polar residues" evidence="1">
    <location>
        <begin position="7"/>
        <end position="17"/>
    </location>
</feature>
<name>A0A392UGH2_9FABA</name>
<feature type="region of interest" description="Disordered" evidence="1">
    <location>
        <begin position="1"/>
        <end position="38"/>
    </location>
</feature>
<feature type="non-terminal residue" evidence="2">
    <location>
        <position position="47"/>
    </location>
</feature>
<evidence type="ECO:0000313" key="2">
    <source>
        <dbReference type="EMBL" id="MCI72673.1"/>
    </source>
</evidence>
<accession>A0A392UGH2</accession>
<dbReference type="EMBL" id="LXQA010823090">
    <property type="protein sequence ID" value="MCI72673.1"/>
    <property type="molecule type" value="Genomic_DNA"/>
</dbReference>
<reference evidence="2 3" key="1">
    <citation type="journal article" date="2018" name="Front. Plant Sci.">
        <title>Red Clover (Trifolium pratense) and Zigzag Clover (T. medium) - A Picture of Genomic Similarities and Differences.</title>
        <authorList>
            <person name="Dluhosova J."/>
            <person name="Istvanek J."/>
            <person name="Nedelnik J."/>
            <person name="Repkova J."/>
        </authorList>
    </citation>
    <scope>NUCLEOTIDE SEQUENCE [LARGE SCALE GENOMIC DNA]</scope>
    <source>
        <strain evidence="3">cv. 10/8</strain>
        <tissue evidence="2">Leaf</tissue>
    </source>
</reference>
<protein>
    <submittedName>
        <fullName evidence="2">Uncharacterized protein</fullName>
    </submittedName>
</protein>
<evidence type="ECO:0000256" key="1">
    <source>
        <dbReference type="SAM" id="MobiDB-lite"/>
    </source>
</evidence>
<evidence type="ECO:0000313" key="3">
    <source>
        <dbReference type="Proteomes" id="UP000265520"/>
    </source>
</evidence>
<dbReference type="AlphaFoldDB" id="A0A392UGH2"/>